<dbReference type="Proteomes" id="UP001055553">
    <property type="component" value="Chromosome"/>
</dbReference>
<keyword evidence="2" id="KW-0648">Protein biosynthesis</keyword>
<dbReference type="InterPro" id="IPR002769">
    <property type="entry name" value="eIF6"/>
</dbReference>
<dbReference type="RefSeq" id="WP_258393404.1">
    <property type="nucleotide sequence ID" value="NZ_AP019769.1"/>
</dbReference>
<dbReference type="Gene3D" id="3.75.10.10">
    <property type="entry name" value="L-arginine/glycine Amidinotransferase, Chain A"/>
    <property type="match status" value="1"/>
</dbReference>
<name>A0A915S9Y6_9ARCH</name>
<dbReference type="GO" id="GO:0042256">
    <property type="term" value="P:cytosolic ribosome assembly"/>
    <property type="evidence" value="ECO:0007669"/>
    <property type="project" value="InterPro"/>
</dbReference>
<organism evidence="3 4">
    <name type="scientific">Nanobdella aerobiophila</name>
    <dbReference type="NCBI Taxonomy" id="2586965"/>
    <lineage>
        <taxon>Archaea</taxon>
        <taxon>Nanobdellota</taxon>
        <taxon>Nanobdellia</taxon>
        <taxon>Nanobdellales</taxon>
        <taxon>Nanobdellaceae</taxon>
        <taxon>Nanobdella</taxon>
    </lineage>
</organism>
<gene>
    <name evidence="3" type="ORF">MJ1_0196</name>
</gene>
<dbReference type="Pfam" id="PF01912">
    <property type="entry name" value="eIF-6"/>
    <property type="match status" value="1"/>
</dbReference>
<evidence type="ECO:0000313" key="3">
    <source>
        <dbReference type="EMBL" id="BBL45367.1"/>
    </source>
</evidence>
<dbReference type="EMBL" id="AP019769">
    <property type="protein sequence ID" value="BBL45367.1"/>
    <property type="molecule type" value="Genomic_DNA"/>
</dbReference>
<evidence type="ECO:0000256" key="2">
    <source>
        <dbReference type="ARBA" id="ARBA00022917"/>
    </source>
</evidence>
<dbReference type="GO" id="GO:0043022">
    <property type="term" value="F:ribosome binding"/>
    <property type="evidence" value="ECO:0007669"/>
    <property type="project" value="InterPro"/>
</dbReference>
<keyword evidence="1 3" id="KW-0396">Initiation factor</keyword>
<dbReference type="SUPFAM" id="SSF55909">
    <property type="entry name" value="Pentein"/>
    <property type="match status" value="1"/>
</dbReference>
<protein>
    <submittedName>
        <fullName evidence="3">Translation initiation factor 6</fullName>
    </submittedName>
</protein>
<sequence>MIIKKAENIEIGSIGLIMHLFEDFLIASNLYKNSIEKLNLDIYKYYINSPIITPYFIEYNGNIIISKSSPGELKEILKSKFDIIEVDTIENTIGNLFLVGKNGILYSSGKEYDAKKLSEKLSLPSQRIKIKYLIGSISKLYNNKLLISQELTDNILEKISEITKYSIEIGSINFGSPYMRYGIEINSRYIIVGKNSTGHEIIKVEETFFDSK</sequence>
<accession>A0A915S9Y6</accession>
<evidence type="ECO:0000313" key="4">
    <source>
        <dbReference type="Proteomes" id="UP001055553"/>
    </source>
</evidence>
<evidence type="ECO:0000256" key="1">
    <source>
        <dbReference type="ARBA" id="ARBA00022540"/>
    </source>
</evidence>
<dbReference type="KEGG" id="naer:MJ1_0196"/>
<dbReference type="GO" id="GO:0003743">
    <property type="term" value="F:translation initiation factor activity"/>
    <property type="evidence" value="ECO:0007669"/>
    <property type="project" value="UniProtKB-KW"/>
</dbReference>
<reference evidence="4" key="1">
    <citation type="journal article" date="2022" name="Int. J. Syst. Evol. Microbiol.">
        <title>Nanobdella aerobiophila gen. nov., sp. nov., a thermoacidophilic, obligate ectosymbiotic archaeon, and proposal of Nanobdellaceae fam. nov., Nanobdellales ord. nov. and Nanobdellia class. nov.</title>
        <authorList>
            <person name="Kato S."/>
            <person name="Ogasawara A."/>
            <person name="Itoh T."/>
            <person name="Sakai H.D."/>
            <person name="Shimizu M."/>
            <person name="Yuki M."/>
            <person name="Kaneko M."/>
            <person name="Takashina T."/>
            <person name="Ohkuma M."/>
        </authorList>
    </citation>
    <scope>NUCLEOTIDE SEQUENCE [LARGE SCALE GENOMIC DNA]</scope>
    <source>
        <strain evidence="4">MJ1</strain>
    </source>
</reference>
<proteinExistence type="predicted"/>
<dbReference type="GeneID" id="74568147"/>
<keyword evidence="4" id="KW-1185">Reference proteome</keyword>
<dbReference type="AlphaFoldDB" id="A0A915S9Y6"/>